<dbReference type="InterPro" id="IPR017985">
    <property type="entry name" value="MeTrfase_CN4_CS"/>
</dbReference>
<evidence type="ECO:0000256" key="6">
    <source>
        <dbReference type="ARBA" id="ARBA00023125"/>
    </source>
</evidence>
<comment type="catalytic activity">
    <reaction evidence="7">
        <text>a 2'-deoxycytidine in DNA + S-adenosyl-L-methionine = an N(4)-methyl-2'-deoxycytidine in DNA + S-adenosyl-L-homocysteine + H(+)</text>
        <dbReference type="Rhea" id="RHEA:16857"/>
        <dbReference type="Rhea" id="RHEA-COMP:11369"/>
        <dbReference type="Rhea" id="RHEA-COMP:13674"/>
        <dbReference type="ChEBI" id="CHEBI:15378"/>
        <dbReference type="ChEBI" id="CHEBI:57856"/>
        <dbReference type="ChEBI" id="CHEBI:59789"/>
        <dbReference type="ChEBI" id="CHEBI:85452"/>
        <dbReference type="ChEBI" id="CHEBI:137933"/>
        <dbReference type="EC" id="2.1.1.113"/>
    </reaction>
</comment>
<dbReference type="Gene3D" id="3.40.50.150">
    <property type="entry name" value="Vaccinia Virus protein VP39"/>
    <property type="match status" value="1"/>
</dbReference>
<organism evidence="10 11">
    <name type="scientific">Lonsdalea britannica</name>
    <dbReference type="NCBI Taxonomy" id="1082704"/>
    <lineage>
        <taxon>Bacteria</taxon>
        <taxon>Pseudomonadati</taxon>
        <taxon>Pseudomonadota</taxon>
        <taxon>Gammaproteobacteria</taxon>
        <taxon>Enterobacterales</taxon>
        <taxon>Pectobacteriaceae</taxon>
        <taxon>Lonsdalea</taxon>
    </lineage>
</organism>
<evidence type="ECO:0000259" key="9">
    <source>
        <dbReference type="Pfam" id="PF01555"/>
    </source>
</evidence>
<keyword evidence="11" id="KW-1185">Reference proteome</keyword>
<dbReference type="PANTHER" id="PTHR13370:SF3">
    <property type="entry name" value="TRNA (GUANINE(10)-N2)-METHYLTRANSFERASE HOMOLOG"/>
    <property type="match status" value="1"/>
</dbReference>
<evidence type="ECO:0000313" key="10">
    <source>
        <dbReference type="EMBL" id="AXW86773.1"/>
    </source>
</evidence>
<keyword evidence="3" id="KW-0808">Transferase</keyword>
<dbReference type="PRINTS" id="PR00508">
    <property type="entry name" value="S21N4MTFRASE"/>
</dbReference>
<evidence type="ECO:0000256" key="5">
    <source>
        <dbReference type="ARBA" id="ARBA00022747"/>
    </source>
</evidence>
<comment type="similarity">
    <text evidence="1">Belongs to the N(4)/N(6)-methyltransferase family. N(4) subfamily.</text>
</comment>
<dbReference type="GO" id="GO:0015667">
    <property type="term" value="F:site-specific DNA-methyltransferase (cytosine-N4-specific) activity"/>
    <property type="evidence" value="ECO:0007669"/>
    <property type="project" value="UniProtKB-EC"/>
</dbReference>
<dbReference type="GO" id="GO:0009007">
    <property type="term" value="F:site-specific DNA-methyltransferase (adenine-specific) activity"/>
    <property type="evidence" value="ECO:0007669"/>
    <property type="project" value="TreeGrafter"/>
</dbReference>
<dbReference type="SUPFAM" id="SSF53335">
    <property type="entry name" value="S-adenosyl-L-methionine-dependent methyltransferases"/>
    <property type="match status" value="1"/>
</dbReference>
<evidence type="ECO:0000256" key="1">
    <source>
        <dbReference type="ARBA" id="ARBA00010203"/>
    </source>
</evidence>
<dbReference type="PANTHER" id="PTHR13370">
    <property type="entry name" value="RNA METHYLASE-RELATED"/>
    <property type="match status" value="1"/>
</dbReference>
<evidence type="ECO:0000256" key="7">
    <source>
        <dbReference type="ARBA" id="ARBA00049120"/>
    </source>
</evidence>
<reference evidence="10 11" key="1">
    <citation type="submission" date="2017-08" db="EMBL/GenBank/DDBJ databases">
        <title>Comparative genomics of bacteria isolated from necrotic lesions of AOD affected trees.</title>
        <authorList>
            <person name="Doonan J."/>
            <person name="Denman S."/>
            <person name="McDonald J.E."/>
        </authorList>
    </citation>
    <scope>NUCLEOTIDE SEQUENCE [LARGE SCALE GENOMIC DNA]</scope>
    <source>
        <strain evidence="10 11">477</strain>
    </source>
</reference>
<proteinExistence type="inferred from homology"/>
<dbReference type="InterPro" id="IPR001091">
    <property type="entry name" value="RM_Methyltransferase"/>
</dbReference>
<keyword evidence="2" id="KW-0489">Methyltransferase</keyword>
<keyword evidence="4" id="KW-0949">S-adenosyl-L-methionine</keyword>
<keyword evidence="5" id="KW-0680">Restriction system</keyword>
<dbReference type="REBASE" id="271294">
    <property type="entry name" value="M.Lbr477ORF7075P"/>
</dbReference>
<dbReference type="PROSITE" id="PS00093">
    <property type="entry name" value="N4_MTASE"/>
    <property type="match status" value="1"/>
</dbReference>
<evidence type="ECO:0000256" key="3">
    <source>
        <dbReference type="ARBA" id="ARBA00022679"/>
    </source>
</evidence>
<keyword evidence="6" id="KW-0238">DNA-binding</keyword>
<accession>A0AAD0SFG2</accession>
<dbReference type="EMBL" id="CP023009">
    <property type="protein sequence ID" value="AXW86773.1"/>
    <property type="molecule type" value="Genomic_DNA"/>
</dbReference>
<evidence type="ECO:0000256" key="4">
    <source>
        <dbReference type="ARBA" id="ARBA00022691"/>
    </source>
</evidence>
<dbReference type="EC" id="2.1.1.-" evidence="8"/>
<evidence type="ECO:0000256" key="8">
    <source>
        <dbReference type="RuleBase" id="RU362026"/>
    </source>
</evidence>
<dbReference type="InterPro" id="IPR002941">
    <property type="entry name" value="DNA_methylase_N4/N6"/>
</dbReference>
<evidence type="ECO:0000313" key="11">
    <source>
        <dbReference type="Proteomes" id="UP000263881"/>
    </source>
</evidence>
<evidence type="ECO:0000256" key="2">
    <source>
        <dbReference type="ARBA" id="ARBA00022603"/>
    </source>
</evidence>
<feature type="domain" description="DNA methylase N-4/N-6" evidence="9">
    <location>
        <begin position="86"/>
        <end position="325"/>
    </location>
</feature>
<gene>
    <name evidence="10" type="ORF">CKQ53_07075</name>
</gene>
<name>A0AAD0SFG2_9GAMM</name>
<dbReference type="InterPro" id="IPR029063">
    <property type="entry name" value="SAM-dependent_MTases_sf"/>
</dbReference>
<dbReference type="Pfam" id="PF01555">
    <property type="entry name" value="N6_N4_Mtase"/>
    <property type="match status" value="1"/>
</dbReference>
<dbReference type="GO" id="GO:0008170">
    <property type="term" value="F:N-methyltransferase activity"/>
    <property type="evidence" value="ECO:0007669"/>
    <property type="project" value="InterPro"/>
</dbReference>
<dbReference type="KEGG" id="lbq:CKQ53_07075"/>
<protein>
    <recommendedName>
        <fullName evidence="8">Methyltransferase</fullName>
        <ecNumber evidence="8">2.1.1.-</ecNumber>
    </recommendedName>
</protein>
<dbReference type="GO" id="GO:0003677">
    <property type="term" value="F:DNA binding"/>
    <property type="evidence" value="ECO:0007669"/>
    <property type="project" value="UniProtKB-KW"/>
</dbReference>
<dbReference type="GO" id="GO:0009307">
    <property type="term" value="P:DNA restriction-modification system"/>
    <property type="evidence" value="ECO:0007669"/>
    <property type="project" value="UniProtKB-KW"/>
</dbReference>
<dbReference type="GO" id="GO:0005737">
    <property type="term" value="C:cytoplasm"/>
    <property type="evidence" value="ECO:0007669"/>
    <property type="project" value="TreeGrafter"/>
</dbReference>
<sequence length="332" mass="37525">MRPKLNQKKKSRSCQSFTWLNQTECQKIPIMINNSELDYQNPECATAENAKEVKTHWEGFTSAGAKWDIFNGDSARVIKELSKDSIDCAITSPPYFWLRDYGVDGQIGLEDSVQEYVNAIADVMDSVKEALHPEGTLFMNIGDTYYSGKGQSQGKDRKSNKRRFGLRAVDKSGGMGIGLQRKSMIGIPWRVAIEMASRGWVIRSSIIWHREKCLPESVKDRPSRSYEYVFMFVKSRKYYFNKQELVEQKVEEDMWTIPARPKSGSGLDTAPYPDALVERCLKIGCKPAGIVLDPFLGSGTTCRVAAQMGYSSIGIDLNHEFCEYSALNMENI</sequence>
<dbReference type="Proteomes" id="UP000263881">
    <property type="component" value="Chromosome"/>
</dbReference>
<dbReference type="AlphaFoldDB" id="A0AAD0SFG2"/>
<dbReference type="GO" id="GO:0032259">
    <property type="term" value="P:methylation"/>
    <property type="evidence" value="ECO:0007669"/>
    <property type="project" value="UniProtKB-KW"/>
</dbReference>